<dbReference type="GeneID" id="63818567"/>
<dbReference type="AlphaFoldDB" id="A0A165E1G0"/>
<gene>
    <name evidence="2" type="ORF">LAESUDRAFT_195841</name>
</gene>
<dbReference type="InParanoid" id="A0A165E1G0"/>
<dbReference type="OrthoDB" id="3354157at2759"/>
<feature type="domain" description="DUF6533" evidence="1">
    <location>
        <begin position="35"/>
        <end position="73"/>
    </location>
</feature>
<evidence type="ECO:0000259" key="1">
    <source>
        <dbReference type="Pfam" id="PF20151"/>
    </source>
</evidence>
<name>A0A165E1G0_9APHY</name>
<keyword evidence="3" id="KW-1185">Reference proteome</keyword>
<dbReference type="Proteomes" id="UP000076871">
    <property type="component" value="Unassembled WGS sequence"/>
</dbReference>
<proteinExistence type="predicted"/>
<dbReference type="EMBL" id="KV427626">
    <property type="protein sequence ID" value="KZT06064.1"/>
    <property type="molecule type" value="Genomic_DNA"/>
</dbReference>
<reference evidence="2 3" key="1">
    <citation type="journal article" date="2016" name="Mol. Biol. Evol.">
        <title>Comparative Genomics of Early-Diverging Mushroom-Forming Fungi Provides Insights into the Origins of Lignocellulose Decay Capabilities.</title>
        <authorList>
            <person name="Nagy L.G."/>
            <person name="Riley R."/>
            <person name="Tritt A."/>
            <person name="Adam C."/>
            <person name="Daum C."/>
            <person name="Floudas D."/>
            <person name="Sun H."/>
            <person name="Yadav J.S."/>
            <person name="Pangilinan J."/>
            <person name="Larsson K.H."/>
            <person name="Matsuura K."/>
            <person name="Barry K."/>
            <person name="Labutti K."/>
            <person name="Kuo R."/>
            <person name="Ohm R.A."/>
            <person name="Bhattacharya S.S."/>
            <person name="Shirouzu T."/>
            <person name="Yoshinaga Y."/>
            <person name="Martin F.M."/>
            <person name="Grigoriev I.V."/>
            <person name="Hibbett D.S."/>
        </authorList>
    </citation>
    <scope>NUCLEOTIDE SEQUENCE [LARGE SCALE GENOMIC DNA]</scope>
    <source>
        <strain evidence="2 3">93-53</strain>
    </source>
</reference>
<organism evidence="2 3">
    <name type="scientific">Laetiporus sulphureus 93-53</name>
    <dbReference type="NCBI Taxonomy" id="1314785"/>
    <lineage>
        <taxon>Eukaryota</taxon>
        <taxon>Fungi</taxon>
        <taxon>Dikarya</taxon>
        <taxon>Basidiomycota</taxon>
        <taxon>Agaricomycotina</taxon>
        <taxon>Agaricomycetes</taxon>
        <taxon>Polyporales</taxon>
        <taxon>Laetiporus</taxon>
    </lineage>
</organism>
<protein>
    <recommendedName>
        <fullName evidence="1">DUF6533 domain-containing protein</fullName>
    </recommendedName>
</protein>
<dbReference type="RefSeq" id="XP_040763804.1">
    <property type="nucleotide sequence ID" value="XM_040901535.1"/>
</dbReference>
<evidence type="ECO:0000313" key="3">
    <source>
        <dbReference type="Proteomes" id="UP000076871"/>
    </source>
</evidence>
<accession>A0A165E1G0</accession>
<dbReference type="InterPro" id="IPR045340">
    <property type="entry name" value="DUF6533"/>
</dbReference>
<evidence type="ECO:0000313" key="2">
    <source>
        <dbReference type="EMBL" id="KZT06064.1"/>
    </source>
</evidence>
<dbReference type="Pfam" id="PF20151">
    <property type="entry name" value="DUF6533"/>
    <property type="match status" value="1"/>
</dbReference>
<sequence>MKHQLCAELLHCRGCWYAVPLAGRHTFRSHIMNDAALVLYDNLLTISQEAELIWARKRTVASTLFALNRWFSIGYAVSMILLIPQWTTSQVSAFTIRSSIIGSP</sequence>